<protein>
    <submittedName>
        <fullName evidence="2">Uncharacterized protein</fullName>
    </submittedName>
</protein>
<sequence>MQKIADYQSTYAIGTSPGPDLWEGRERRFKANIELFTSQQKDAIKAQDGLSVLKFKDAILQEKAMYQAGLDQDAAHGAPEDSKERADLLASARKNAAMAAGCHDNVKEYDAQIEAREKERLNMAFVYEREYDRAREELFGDTGPVRPKGDWDEMTPDEHYLYNENVVSRDNYERPQVEPLASARYKDAMLREHAERADSVGNEGLAQTLTDMRAHDRHLYNVRMAFQNAEMSSKQGNMPEALDFMEKGRQATEAATKLEKKIEQSPHKAEARKIERQIVREDPAVAREQQKEEQAKAERIEQMRASLNRTPEEGRERGQELSR</sequence>
<proteinExistence type="predicted"/>
<evidence type="ECO:0000313" key="2">
    <source>
        <dbReference type="EMBL" id="MBB3938083.1"/>
    </source>
</evidence>
<feature type="region of interest" description="Disordered" evidence="1">
    <location>
        <begin position="259"/>
        <end position="323"/>
    </location>
</feature>
<dbReference type="AlphaFoldDB" id="A0A7W6BZJ7"/>
<organism evidence="2 3">
    <name type="scientific">Aureimonas phyllosphaerae</name>
    <dbReference type="NCBI Taxonomy" id="1166078"/>
    <lineage>
        <taxon>Bacteria</taxon>
        <taxon>Pseudomonadati</taxon>
        <taxon>Pseudomonadota</taxon>
        <taxon>Alphaproteobacteria</taxon>
        <taxon>Hyphomicrobiales</taxon>
        <taxon>Aurantimonadaceae</taxon>
        <taxon>Aureimonas</taxon>
    </lineage>
</organism>
<keyword evidence="3" id="KW-1185">Reference proteome</keyword>
<accession>A0A7W6BZJ7</accession>
<comment type="caution">
    <text evidence="2">The sequence shown here is derived from an EMBL/GenBank/DDBJ whole genome shotgun (WGS) entry which is preliminary data.</text>
</comment>
<reference evidence="2 3" key="1">
    <citation type="submission" date="2020-08" db="EMBL/GenBank/DDBJ databases">
        <title>Genomic Encyclopedia of Type Strains, Phase IV (KMG-IV): sequencing the most valuable type-strain genomes for metagenomic binning, comparative biology and taxonomic classification.</title>
        <authorList>
            <person name="Goeker M."/>
        </authorList>
    </citation>
    <scope>NUCLEOTIDE SEQUENCE [LARGE SCALE GENOMIC DNA]</scope>
    <source>
        <strain evidence="2 3">DSM 25024</strain>
    </source>
</reference>
<dbReference type="RefSeq" id="WP_090966420.1">
    <property type="nucleotide sequence ID" value="NZ_FOOA01000028.1"/>
</dbReference>
<feature type="compositionally biased region" description="Basic and acidic residues" evidence="1">
    <location>
        <begin position="310"/>
        <end position="323"/>
    </location>
</feature>
<name>A0A7W6BZJ7_9HYPH</name>
<dbReference type="EMBL" id="JACIDO010000017">
    <property type="protein sequence ID" value="MBB3938083.1"/>
    <property type="molecule type" value="Genomic_DNA"/>
</dbReference>
<evidence type="ECO:0000313" key="3">
    <source>
        <dbReference type="Proteomes" id="UP000531216"/>
    </source>
</evidence>
<evidence type="ECO:0000256" key="1">
    <source>
        <dbReference type="SAM" id="MobiDB-lite"/>
    </source>
</evidence>
<feature type="compositionally biased region" description="Basic and acidic residues" evidence="1">
    <location>
        <begin position="259"/>
        <end position="302"/>
    </location>
</feature>
<gene>
    <name evidence="2" type="ORF">GGR05_004253</name>
</gene>
<dbReference type="Proteomes" id="UP000531216">
    <property type="component" value="Unassembled WGS sequence"/>
</dbReference>